<protein>
    <submittedName>
        <fullName evidence="1">Uncharacterized protein</fullName>
    </submittedName>
</protein>
<evidence type="ECO:0000313" key="2">
    <source>
        <dbReference type="Proteomes" id="UP000034489"/>
    </source>
</evidence>
<accession>A0A0G0UWN8</accession>
<dbReference type="Proteomes" id="UP000034489">
    <property type="component" value="Unassembled WGS sequence"/>
</dbReference>
<proteinExistence type="predicted"/>
<sequence length="72" mass="8143">MQNDIKTEATLTCPECQAKQKVTMPINACQHFYKCANCGEMLKPKEGKCCVFCSYADSLCPPKQEEKLAHER</sequence>
<dbReference type="NCBIfam" id="NF041374">
    <property type="entry name" value="GDCCVxC"/>
    <property type="match status" value="1"/>
</dbReference>
<organism evidence="1 2">
    <name type="scientific">Candidatus Curtissbacteria bacterium GW2011_GWA1_40_24</name>
    <dbReference type="NCBI Taxonomy" id="1618406"/>
    <lineage>
        <taxon>Bacteria</taxon>
        <taxon>Candidatus Curtissiibacteriota</taxon>
    </lineage>
</organism>
<evidence type="ECO:0000313" key="1">
    <source>
        <dbReference type="EMBL" id="KKR54777.1"/>
    </source>
</evidence>
<dbReference type="EMBL" id="LBYQ01000013">
    <property type="protein sequence ID" value="KKR54777.1"/>
    <property type="molecule type" value="Genomic_DNA"/>
</dbReference>
<reference evidence="1 2" key="1">
    <citation type="journal article" date="2015" name="Nature">
        <title>rRNA introns, odd ribosomes, and small enigmatic genomes across a large radiation of phyla.</title>
        <authorList>
            <person name="Brown C.T."/>
            <person name="Hug L.A."/>
            <person name="Thomas B.C."/>
            <person name="Sharon I."/>
            <person name="Castelle C.J."/>
            <person name="Singh A."/>
            <person name="Wilkins M.J."/>
            <person name="Williams K.H."/>
            <person name="Banfield J.F."/>
        </authorList>
    </citation>
    <scope>NUCLEOTIDE SEQUENCE [LARGE SCALE GENOMIC DNA]</scope>
</reference>
<comment type="caution">
    <text evidence="1">The sequence shown here is derived from an EMBL/GenBank/DDBJ whole genome shotgun (WGS) entry which is preliminary data.</text>
</comment>
<name>A0A0G0UWN8_9BACT</name>
<gene>
    <name evidence="1" type="ORF">UT92_C0013G0013</name>
</gene>
<dbReference type="InterPro" id="IPR047677">
    <property type="entry name" value="GDCCVxC"/>
</dbReference>
<dbReference type="AlphaFoldDB" id="A0A0G0UWN8"/>